<dbReference type="Proteomes" id="UP000829999">
    <property type="component" value="Chromosome 10"/>
</dbReference>
<evidence type="ECO:0000256" key="2">
    <source>
        <dbReference type="ARBA" id="ARBA00022679"/>
    </source>
</evidence>
<sequence>MIKTIKTRRSLIQACCTMCLFIFLKELYSLQQVDLSTDNPDDKELKFPFIEDVKFSPKPNSIYFHVTSLQGYLRPSEACAVEAAARAHPAREVYVLFTSPIVDYLKRNMRITSRKLRKFRNIKLLRIHLAEYCNATIVESLLLNDLKYSSYPERHTADILKILTLNKWGGMAVDTNMIILKPFTRLPPNWILKENEIYVAPGIMQFSRNEFGLNVTSGILKEMSETYKPDNVDITGRIALEKVVQRICPVMMRWDSCKDIIIYPADEFYSIDNVLWTSSHKVSLSQVSFSFHLDTLTNSVDPLTTADILDIYCPSIYMEYQENLLN</sequence>
<dbReference type="PANTHER" id="PTHR12042">
    <property type="entry name" value="LACTOSYLCERAMIDE 4-ALPHA-GALACTOSYLTRANSFERASE ALPHA- 1,4-GALACTOSYLTRANSFERASE"/>
    <property type="match status" value="1"/>
</dbReference>
<dbReference type="AlphaFoldDB" id="A0A9R0ER63"/>
<evidence type="ECO:0000313" key="4">
    <source>
        <dbReference type="Proteomes" id="UP000829999"/>
    </source>
</evidence>
<dbReference type="GO" id="GO:0016020">
    <property type="term" value="C:membrane"/>
    <property type="evidence" value="ECO:0007669"/>
    <property type="project" value="GOC"/>
</dbReference>
<dbReference type="Gene3D" id="3.90.550.20">
    <property type="match status" value="1"/>
</dbReference>
<dbReference type="SUPFAM" id="SSF53448">
    <property type="entry name" value="Nucleotide-diphospho-sugar transferases"/>
    <property type="match status" value="1"/>
</dbReference>
<keyword evidence="4" id="KW-1185">Reference proteome</keyword>
<evidence type="ECO:0000256" key="1">
    <source>
        <dbReference type="ARBA" id="ARBA00009003"/>
    </source>
</evidence>
<feature type="domain" description="Alpha 1,4-glycosyltransferase" evidence="3">
    <location>
        <begin position="215"/>
        <end position="292"/>
    </location>
</feature>
<organism evidence="4 5">
    <name type="scientific">Spodoptera frugiperda</name>
    <name type="common">Fall armyworm</name>
    <dbReference type="NCBI Taxonomy" id="7108"/>
    <lineage>
        <taxon>Eukaryota</taxon>
        <taxon>Metazoa</taxon>
        <taxon>Ecdysozoa</taxon>
        <taxon>Arthropoda</taxon>
        <taxon>Hexapoda</taxon>
        <taxon>Insecta</taxon>
        <taxon>Pterygota</taxon>
        <taxon>Neoptera</taxon>
        <taxon>Endopterygota</taxon>
        <taxon>Lepidoptera</taxon>
        <taxon>Glossata</taxon>
        <taxon>Ditrysia</taxon>
        <taxon>Noctuoidea</taxon>
        <taxon>Noctuidae</taxon>
        <taxon>Amphipyrinae</taxon>
        <taxon>Spodoptera</taxon>
    </lineage>
</organism>
<protein>
    <submittedName>
        <fullName evidence="5">Lactosylceramide 4-alpha-galactosyltransferase</fullName>
    </submittedName>
</protein>
<dbReference type="GO" id="GO:0006688">
    <property type="term" value="P:glycosphingolipid biosynthetic process"/>
    <property type="evidence" value="ECO:0007669"/>
    <property type="project" value="TreeGrafter"/>
</dbReference>
<keyword evidence="2" id="KW-0808">Transferase</keyword>
<dbReference type="Pfam" id="PF04572">
    <property type="entry name" value="Gb3_synth"/>
    <property type="match status" value="1"/>
</dbReference>
<evidence type="ECO:0000259" key="3">
    <source>
        <dbReference type="Pfam" id="PF04572"/>
    </source>
</evidence>
<dbReference type="GO" id="GO:0016758">
    <property type="term" value="F:hexosyltransferase activity"/>
    <property type="evidence" value="ECO:0007669"/>
    <property type="project" value="TreeGrafter"/>
</dbReference>
<evidence type="ECO:0000313" key="5">
    <source>
        <dbReference type="RefSeq" id="XP_035452195.2"/>
    </source>
</evidence>
<dbReference type="InterPro" id="IPR029044">
    <property type="entry name" value="Nucleotide-diphossugar_trans"/>
</dbReference>
<dbReference type="OrthoDB" id="409543at2759"/>
<accession>A0A9R0ER63</accession>
<gene>
    <name evidence="5" type="primary">LOC118277481</name>
</gene>
<name>A0A9R0ER63_SPOFR</name>
<dbReference type="InterPro" id="IPR051981">
    <property type="entry name" value="Glycosyltransf_32"/>
</dbReference>
<dbReference type="GeneID" id="118277481"/>
<reference evidence="5" key="1">
    <citation type="submission" date="2025-08" db="UniProtKB">
        <authorList>
            <consortium name="RefSeq"/>
        </authorList>
    </citation>
    <scope>IDENTIFICATION</scope>
    <source>
        <tissue evidence="5">Whole larval tissue</tissue>
    </source>
</reference>
<dbReference type="InterPro" id="IPR007652">
    <property type="entry name" value="A1-4-GlycosylTfrase_dom"/>
</dbReference>
<proteinExistence type="inferred from homology"/>
<comment type="similarity">
    <text evidence="1">Belongs to the glycosyltransferase 32 family.</text>
</comment>
<dbReference type="PANTHER" id="PTHR12042:SF21">
    <property type="entry name" value="ALPHA1,4-GALACTOSYLTRANSFERASE 1-RELATED"/>
    <property type="match status" value="1"/>
</dbReference>
<dbReference type="RefSeq" id="XP_035452195.2">
    <property type="nucleotide sequence ID" value="XM_035596302.2"/>
</dbReference>